<dbReference type="GeneID" id="25471622"/>
<protein>
    <submittedName>
        <fullName evidence="1">Uncharacterized protein</fullName>
    </submittedName>
</protein>
<reference evidence="1" key="1">
    <citation type="submission" date="2013-10" db="EMBL/GenBank/DDBJ databases">
        <title>Genomic analysis of the causative agents of coccidiosis in chickens.</title>
        <authorList>
            <person name="Reid A.J."/>
            <person name="Blake D."/>
            <person name="Billington K."/>
            <person name="Browne H."/>
            <person name="Dunn M."/>
            <person name="Hung S."/>
            <person name="Kawahara F."/>
            <person name="Miranda-Saavedra D."/>
            <person name="Mourier T."/>
            <person name="Nagra H."/>
            <person name="Otto T.D."/>
            <person name="Rawlings N."/>
            <person name="Sanchez A."/>
            <person name="Sanders M."/>
            <person name="Subramaniam C."/>
            <person name="Tay Y."/>
            <person name="Dear P."/>
            <person name="Doerig C."/>
            <person name="Gruber A."/>
            <person name="Parkinson J."/>
            <person name="Shirley M."/>
            <person name="Wan K.L."/>
            <person name="Berriman M."/>
            <person name="Tomley F."/>
            <person name="Pain A."/>
        </authorList>
    </citation>
    <scope>NUCLEOTIDE SEQUENCE [LARGE SCALE GENOMIC DNA]</scope>
    <source>
        <strain evidence="1">Houghton</strain>
    </source>
</reference>
<name>U6MED0_9EIME</name>
<evidence type="ECO:0000313" key="1">
    <source>
        <dbReference type="EMBL" id="CDJ62386.1"/>
    </source>
</evidence>
<reference evidence="1" key="2">
    <citation type="submission" date="2013-10" db="EMBL/GenBank/DDBJ databases">
        <authorList>
            <person name="Aslett M."/>
        </authorList>
    </citation>
    <scope>NUCLEOTIDE SEQUENCE [LARGE SCALE GENOMIC DNA]</scope>
    <source>
        <strain evidence="1">Houghton</strain>
    </source>
</reference>
<evidence type="ECO:0000313" key="2">
    <source>
        <dbReference type="Proteomes" id="UP000030754"/>
    </source>
</evidence>
<keyword evidence="2" id="KW-1185">Reference proteome</keyword>
<dbReference type="VEuPathDB" id="ToxoDB:ENH_00014400"/>
<dbReference type="EMBL" id="HG722451">
    <property type="protein sequence ID" value="CDJ62386.1"/>
    <property type="molecule type" value="Genomic_DNA"/>
</dbReference>
<sequence length="173" mass="18780">MNKAGPGGQKVEAAAEAPPKPLVPCAALEPGSVHIAPPQDCAGSCGSEAAFPGLRLIADFEVLLFAACMHLRNDQWTTQWTRPPAVRRPCCSSLRRRLQLLEQLQAAALQQQRLLARLTPNACELGFQRHLCTVVRPGFQRHLCTVVRPDARDANNKTRTPRLFASPAAAANT</sequence>
<gene>
    <name evidence="1" type="ORF">ENH_00014400</name>
</gene>
<accession>U6MED0</accession>
<proteinExistence type="predicted"/>
<organism evidence="1 2">
    <name type="scientific">Eimeria necatrix</name>
    <dbReference type="NCBI Taxonomy" id="51315"/>
    <lineage>
        <taxon>Eukaryota</taxon>
        <taxon>Sar</taxon>
        <taxon>Alveolata</taxon>
        <taxon>Apicomplexa</taxon>
        <taxon>Conoidasida</taxon>
        <taxon>Coccidia</taxon>
        <taxon>Eucoccidiorida</taxon>
        <taxon>Eimeriorina</taxon>
        <taxon>Eimeriidae</taxon>
        <taxon>Eimeria</taxon>
    </lineage>
</organism>
<dbReference type="Proteomes" id="UP000030754">
    <property type="component" value="Unassembled WGS sequence"/>
</dbReference>
<dbReference type="AlphaFoldDB" id="U6MED0"/>
<dbReference type="RefSeq" id="XP_013439748.1">
    <property type="nucleotide sequence ID" value="XM_013584294.1"/>
</dbReference>